<sequence>MHVKYCSNILKTAICLSQHTYIKVYLQSSRSISISNVSKSISIFDRHTKRLQRERAILEKDVQLYDYLKEEIGFRLADKVFDIKKRFNVAVDLGCSRGYVSKHLSQDSIDELILCDMSKVNLEMAASTVPAPIVVKKKIMDEENAEFEPNSLDLVMSNLNMHWVNDLPNLFKKIFSALKDNGVFLGSVFGGDTLYELRSSLQLAELERQGGISPHTSPFAEVQDIGSLLTSAGFSMLTIDTDEISVNYPSIFELMWDLKGMAESNASFNRPVHLNRDSLFAAAAIYSEFHGKSNPNTENNAVPATFQVINMIGWKASSSRSEQI</sequence>
<gene>
    <name evidence="3" type="ORF">WA026_010052</name>
</gene>
<dbReference type="AlphaFoldDB" id="A0AAW1UHI5"/>
<evidence type="ECO:0000256" key="1">
    <source>
        <dbReference type="ARBA" id="ARBA00022603"/>
    </source>
</evidence>
<proteinExistence type="predicted"/>
<dbReference type="GO" id="GO:0032981">
    <property type="term" value="P:mitochondrial respiratory chain complex I assembly"/>
    <property type="evidence" value="ECO:0007669"/>
    <property type="project" value="TreeGrafter"/>
</dbReference>
<dbReference type="Gene3D" id="3.40.50.150">
    <property type="entry name" value="Vaccinia Virus protein VP39"/>
    <property type="match status" value="1"/>
</dbReference>
<dbReference type="CDD" id="cd02440">
    <property type="entry name" value="AdoMet_MTases"/>
    <property type="match status" value="1"/>
</dbReference>
<comment type="caution">
    <text evidence="3">The sequence shown here is derived from an EMBL/GenBank/DDBJ whole genome shotgun (WGS) entry which is preliminary data.</text>
</comment>
<evidence type="ECO:0000256" key="2">
    <source>
        <dbReference type="ARBA" id="ARBA00022679"/>
    </source>
</evidence>
<dbReference type="GO" id="GO:0032259">
    <property type="term" value="P:methylation"/>
    <property type="evidence" value="ECO:0007669"/>
    <property type="project" value="UniProtKB-KW"/>
</dbReference>
<dbReference type="PANTHER" id="PTHR13090:SF1">
    <property type="entry name" value="ARGININE-HYDROXYLASE NDUFAF5, MITOCHONDRIAL"/>
    <property type="match status" value="1"/>
</dbReference>
<protein>
    <recommendedName>
        <fullName evidence="5">NADH dehydrogenase [ubiquinone] 1 alpha subcomplex assembly factor 5</fullName>
    </recommendedName>
</protein>
<keyword evidence="4" id="KW-1185">Reference proteome</keyword>
<dbReference type="InterPro" id="IPR050602">
    <property type="entry name" value="Malonyl-ACP_OMT"/>
</dbReference>
<dbReference type="GO" id="GO:0005739">
    <property type="term" value="C:mitochondrion"/>
    <property type="evidence" value="ECO:0007669"/>
    <property type="project" value="TreeGrafter"/>
</dbReference>
<dbReference type="Proteomes" id="UP001431783">
    <property type="component" value="Unassembled WGS sequence"/>
</dbReference>
<evidence type="ECO:0000313" key="4">
    <source>
        <dbReference type="Proteomes" id="UP001431783"/>
    </source>
</evidence>
<name>A0AAW1UHI5_9CUCU</name>
<evidence type="ECO:0000313" key="3">
    <source>
        <dbReference type="EMBL" id="KAK9880179.1"/>
    </source>
</evidence>
<dbReference type="PANTHER" id="PTHR13090">
    <property type="entry name" value="ARGININE-HYDROXYLASE NDUFAF5, MITOCHONDRIAL"/>
    <property type="match status" value="1"/>
</dbReference>
<dbReference type="Pfam" id="PF13489">
    <property type="entry name" value="Methyltransf_23"/>
    <property type="match status" value="1"/>
</dbReference>
<dbReference type="InterPro" id="IPR029063">
    <property type="entry name" value="SAM-dependent_MTases_sf"/>
</dbReference>
<keyword evidence="1" id="KW-0489">Methyltransferase</keyword>
<reference evidence="3 4" key="1">
    <citation type="submission" date="2023-03" db="EMBL/GenBank/DDBJ databases">
        <title>Genome insight into feeding habits of ladybird beetles.</title>
        <authorList>
            <person name="Li H.-S."/>
            <person name="Huang Y.-H."/>
            <person name="Pang H."/>
        </authorList>
    </citation>
    <scope>NUCLEOTIDE SEQUENCE [LARGE SCALE GENOMIC DNA]</scope>
    <source>
        <strain evidence="3">SYSU_2023b</strain>
        <tissue evidence="3">Whole body</tissue>
    </source>
</reference>
<dbReference type="GO" id="GO:0008168">
    <property type="term" value="F:methyltransferase activity"/>
    <property type="evidence" value="ECO:0007669"/>
    <property type="project" value="UniProtKB-KW"/>
</dbReference>
<dbReference type="SUPFAM" id="SSF53335">
    <property type="entry name" value="S-adenosyl-L-methionine-dependent methyltransferases"/>
    <property type="match status" value="1"/>
</dbReference>
<dbReference type="EMBL" id="JARQZJ010000064">
    <property type="protein sequence ID" value="KAK9880179.1"/>
    <property type="molecule type" value="Genomic_DNA"/>
</dbReference>
<organism evidence="3 4">
    <name type="scientific">Henosepilachna vigintioctopunctata</name>
    <dbReference type="NCBI Taxonomy" id="420089"/>
    <lineage>
        <taxon>Eukaryota</taxon>
        <taxon>Metazoa</taxon>
        <taxon>Ecdysozoa</taxon>
        <taxon>Arthropoda</taxon>
        <taxon>Hexapoda</taxon>
        <taxon>Insecta</taxon>
        <taxon>Pterygota</taxon>
        <taxon>Neoptera</taxon>
        <taxon>Endopterygota</taxon>
        <taxon>Coleoptera</taxon>
        <taxon>Polyphaga</taxon>
        <taxon>Cucujiformia</taxon>
        <taxon>Coccinelloidea</taxon>
        <taxon>Coccinellidae</taxon>
        <taxon>Epilachninae</taxon>
        <taxon>Epilachnini</taxon>
        <taxon>Henosepilachna</taxon>
    </lineage>
</organism>
<accession>A0AAW1UHI5</accession>
<evidence type="ECO:0008006" key="5">
    <source>
        <dbReference type="Google" id="ProtNLM"/>
    </source>
</evidence>
<keyword evidence="2" id="KW-0808">Transferase</keyword>